<dbReference type="OrthoDB" id="10250105at2759"/>
<dbReference type="NCBIfam" id="TIGR00121">
    <property type="entry name" value="birA_ligase"/>
    <property type="match status" value="1"/>
</dbReference>
<dbReference type="InterPro" id="IPR045864">
    <property type="entry name" value="aa-tRNA-synth_II/BPL/LPL"/>
</dbReference>
<dbReference type="GO" id="GO:0005737">
    <property type="term" value="C:cytoplasm"/>
    <property type="evidence" value="ECO:0007669"/>
    <property type="project" value="TreeGrafter"/>
</dbReference>
<dbReference type="GeneID" id="43586706"/>
<dbReference type="Gene3D" id="3.40.50.880">
    <property type="match status" value="1"/>
</dbReference>
<comment type="similarity">
    <text evidence="1">Belongs to the biotin--protein ligase family.</text>
</comment>
<dbReference type="PROSITE" id="PS51733">
    <property type="entry name" value="BPL_LPL_CATALYTIC"/>
    <property type="match status" value="1"/>
</dbReference>
<dbReference type="SUPFAM" id="SSF52317">
    <property type="entry name" value="Class I glutamine amidotransferase-like"/>
    <property type="match status" value="1"/>
</dbReference>
<protein>
    <submittedName>
        <fullName evidence="4">Biotin-[acetyl-CoA-carboxylase] ligase</fullName>
    </submittedName>
</protein>
<dbReference type="AlphaFoldDB" id="A0A5M6C4U9"/>
<reference evidence="4" key="2">
    <citation type="submission" date="2024-01" db="EMBL/GenBank/DDBJ databases">
        <title>Comparative genomics of Cryptococcus and Kwoniella reveals pathogenesis evolution and contrasting modes of karyotype evolution via chromosome fusion or intercentromeric recombination.</title>
        <authorList>
            <person name="Coelho M.A."/>
            <person name="David-Palma M."/>
            <person name="Shea T."/>
            <person name="Bowers K."/>
            <person name="McGinley-Smith S."/>
            <person name="Mohammad A.W."/>
            <person name="Gnirke A."/>
            <person name="Yurkov A.M."/>
            <person name="Nowrousian M."/>
            <person name="Sun S."/>
            <person name="Cuomo C.A."/>
            <person name="Heitman J."/>
        </authorList>
    </citation>
    <scope>NUCLEOTIDE SEQUENCE</scope>
    <source>
        <strain evidence="4">CBS 12478</strain>
    </source>
</reference>
<organism evidence="4 5">
    <name type="scientific">Kwoniella shandongensis</name>
    <dbReference type="NCBI Taxonomy" id="1734106"/>
    <lineage>
        <taxon>Eukaryota</taxon>
        <taxon>Fungi</taxon>
        <taxon>Dikarya</taxon>
        <taxon>Basidiomycota</taxon>
        <taxon>Agaricomycotina</taxon>
        <taxon>Tremellomycetes</taxon>
        <taxon>Tremellales</taxon>
        <taxon>Cryptococcaceae</taxon>
        <taxon>Kwoniella</taxon>
    </lineage>
</organism>
<evidence type="ECO:0000256" key="2">
    <source>
        <dbReference type="ARBA" id="ARBA00022598"/>
    </source>
</evidence>
<dbReference type="Pfam" id="PF09825">
    <property type="entry name" value="BPL_N"/>
    <property type="match status" value="1"/>
</dbReference>
<gene>
    <name evidence="4" type="ORF">CI109_100940</name>
</gene>
<evidence type="ECO:0000313" key="4">
    <source>
        <dbReference type="EMBL" id="WWD16513.1"/>
    </source>
</evidence>
<dbReference type="InterPro" id="IPR019197">
    <property type="entry name" value="Biotin-prot_ligase_N"/>
</dbReference>
<dbReference type="InterPro" id="IPR029062">
    <property type="entry name" value="Class_I_gatase-like"/>
</dbReference>
<dbReference type="PANTHER" id="PTHR12835:SF5">
    <property type="entry name" value="BIOTIN--PROTEIN LIGASE"/>
    <property type="match status" value="1"/>
</dbReference>
<dbReference type="KEGG" id="ksn:43586706"/>
<dbReference type="GO" id="GO:0004077">
    <property type="term" value="F:biotin--[biotin carboxyl-carrier protein] ligase activity"/>
    <property type="evidence" value="ECO:0007669"/>
    <property type="project" value="InterPro"/>
</dbReference>
<dbReference type="SUPFAM" id="SSF55681">
    <property type="entry name" value="Class II aaRS and biotin synthetases"/>
    <property type="match status" value="1"/>
</dbReference>
<dbReference type="EMBL" id="CP144052">
    <property type="protein sequence ID" value="WWD16513.1"/>
    <property type="molecule type" value="Genomic_DNA"/>
</dbReference>
<evidence type="ECO:0000256" key="3">
    <source>
        <dbReference type="SAM" id="MobiDB-lite"/>
    </source>
</evidence>
<reference evidence="4" key="1">
    <citation type="submission" date="2017-08" db="EMBL/GenBank/DDBJ databases">
        <authorList>
            <person name="Cuomo C."/>
            <person name="Billmyre B."/>
            <person name="Heitman J."/>
        </authorList>
    </citation>
    <scope>NUCLEOTIDE SEQUENCE</scope>
    <source>
        <strain evidence="4">CBS 12478</strain>
    </source>
</reference>
<dbReference type="Pfam" id="PF03099">
    <property type="entry name" value="BPL_LplA_LipB"/>
    <property type="match status" value="1"/>
</dbReference>
<dbReference type="Gene3D" id="3.30.930.10">
    <property type="entry name" value="Bira Bifunctional Protein, Domain 2"/>
    <property type="match status" value="1"/>
</dbReference>
<dbReference type="PANTHER" id="PTHR12835">
    <property type="entry name" value="BIOTIN PROTEIN LIGASE"/>
    <property type="match status" value="1"/>
</dbReference>
<dbReference type="CDD" id="cd03144">
    <property type="entry name" value="GATase1_ScBLP_like"/>
    <property type="match status" value="1"/>
</dbReference>
<feature type="region of interest" description="Disordered" evidence="3">
    <location>
        <begin position="382"/>
        <end position="417"/>
    </location>
</feature>
<evidence type="ECO:0000313" key="5">
    <source>
        <dbReference type="Proteomes" id="UP000322225"/>
    </source>
</evidence>
<dbReference type="InterPro" id="IPR004143">
    <property type="entry name" value="BPL_LPL_catalytic"/>
</dbReference>
<feature type="region of interest" description="Disordered" evidence="3">
    <location>
        <begin position="747"/>
        <end position="778"/>
    </location>
</feature>
<sequence length="792" mass="85831">MPGPSASAHQVLVYSGPGVSPLSLSHTILTLSLLLLPHYTVQPITPEVLASQPWEPSCALFVIPGGRDLPYVEELTTKRKVTKRIKEYVEEGGRYLGICAGAYFGAEEVIFDIGGPMEVVGARELAFFPGPSVGPTFPGFKYASESGSRAITLFLEPSSSSSSSQHRVLDHIYYNGGGYFVPPSPLPAHVEILARYAEPDPSSSTSSGDEKPVAAVLTRTGKGRAVLCSVHPEYPLSDPPARDAMARLEHPPEKEQVERSDKERVAWVEEVLEQLGLQPPGKHRSKPGISSIVHGEGDEDPALLLHPTHPSPVFMLSHPSLSQLPAEALSKAELKGKMKQDEGWAVLRDGNDELRIGSLEKTSSGESLSEESLAQWLAKARRTQPVFDPPPLDKLSLESESDTTPQPPSPPDFHSIPKTILLPSSTVAYSPRWTPLFNMTTYWNELDAARKGTGRRSGVLRKSVDGESCSLGDLLLYAETVTSTQTMLDRNPLLLTHLPTPLVFLASFQLSGRGRGSNIWLSPPGCLQFSIMLELPASLASKMVFIQYIMALAVCEAVDDDGRLGVRIKWPNDIYAEVEGVGGTEVGSGKKGKAKLGGILVNTNFVGGKWRIVVGCGINVLNALPTTSLSQLHGLLAAKASSSSSSRPLPAAPTMEGTFAKIMTAFDTKWEQFVDEKGFKGFMDEYHGRWLHSGQEVTLTTTEPHTRLRILSITPDHGLLRCVPIAERPTHSSSGLTQLYSRNVDSGEDDRFVSSSTRGGQGRTASSQTQFVDLQPDGNSFDLMSGMIKRKV</sequence>
<feature type="compositionally biased region" description="Polar residues" evidence="3">
    <location>
        <begin position="753"/>
        <end position="772"/>
    </location>
</feature>
<proteinExistence type="inferred from homology"/>
<dbReference type="InterPro" id="IPR004408">
    <property type="entry name" value="Biotin_CoA_COase_ligase"/>
</dbReference>
<dbReference type="RefSeq" id="XP_031862931.1">
    <property type="nucleotide sequence ID" value="XM_032002592.1"/>
</dbReference>
<name>A0A5M6C4U9_9TREE</name>
<evidence type="ECO:0000256" key="1">
    <source>
        <dbReference type="ARBA" id="ARBA00009934"/>
    </source>
</evidence>
<dbReference type="Proteomes" id="UP000322225">
    <property type="component" value="Chromosome 2"/>
</dbReference>
<keyword evidence="5" id="KW-1185">Reference proteome</keyword>
<accession>A0A5M6C4U9</accession>
<keyword evidence="2 4" id="KW-0436">Ligase</keyword>